<organism evidence="2 3">
    <name type="scientific">Cohnella suwonensis</name>
    <dbReference type="NCBI Taxonomy" id="696072"/>
    <lineage>
        <taxon>Bacteria</taxon>
        <taxon>Bacillati</taxon>
        <taxon>Bacillota</taxon>
        <taxon>Bacilli</taxon>
        <taxon>Bacillales</taxon>
        <taxon>Paenibacillaceae</taxon>
        <taxon>Cohnella</taxon>
    </lineage>
</organism>
<dbReference type="PANTHER" id="PTHR34512">
    <property type="entry name" value="CELL SURFACE PROTEIN"/>
    <property type="match status" value="1"/>
</dbReference>
<name>A0ABW0M0D4_9BACL</name>
<accession>A0ABW0M0D4</accession>
<feature type="domain" description="Pyrrolo-quinoline quinone repeat" evidence="1">
    <location>
        <begin position="102"/>
        <end position="252"/>
    </location>
</feature>
<dbReference type="PROSITE" id="PS51257">
    <property type="entry name" value="PROKAR_LIPOPROTEIN"/>
    <property type="match status" value="1"/>
</dbReference>
<dbReference type="InterPro" id="IPR015943">
    <property type="entry name" value="WD40/YVTN_repeat-like_dom_sf"/>
</dbReference>
<dbReference type="PANTHER" id="PTHR34512:SF30">
    <property type="entry name" value="OUTER MEMBRANE PROTEIN ASSEMBLY FACTOR BAMB"/>
    <property type="match status" value="1"/>
</dbReference>
<dbReference type="InterPro" id="IPR011044">
    <property type="entry name" value="Quino_amine_DH_bsu"/>
</dbReference>
<dbReference type="Proteomes" id="UP001596105">
    <property type="component" value="Unassembled WGS sequence"/>
</dbReference>
<dbReference type="Gene3D" id="2.40.10.480">
    <property type="match status" value="1"/>
</dbReference>
<reference evidence="3" key="1">
    <citation type="journal article" date="2019" name="Int. J. Syst. Evol. Microbiol.">
        <title>The Global Catalogue of Microorganisms (GCM) 10K type strain sequencing project: providing services to taxonomists for standard genome sequencing and annotation.</title>
        <authorList>
            <consortium name="The Broad Institute Genomics Platform"/>
            <consortium name="The Broad Institute Genome Sequencing Center for Infectious Disease"/>
            <person name="Wu L."/>
            <person name="Ma J."/>
        </authorList>
    </citation>
    <scope>NUCLEOTIDE SEQUENCE [LARGE SCALE GENOMIC DNA]</scope>
    <source>
        <strain evidence="3">CCUG 57113</strain>
    </source>
</reference>
<dbReference type="InterPro" id="IPR002372">
    <property type="entry name" value="PQQ_rpt_dom"/>
</dbReference>
<evidence type="ECO:0000313" key="3">
    <source>
        <dbReference type="Proteomes" id="UP001596105"/>
    </source>
</evidence>
<dbReference type="InterPro" id="IPR018391">
    <property type="entry name" value="PQQ_b-propeller_rpt"/>
</dbReference>
<gene>
    <name evidence="2" type="ORF">ACFPPD_20110</name>
</gene>
<dbReference type="EMBL" id="JBHSMH010000082">
    <property type="protein sequence ID" value="MFC5470996.1"/>
    <property type="molecule type" value="Genomic_DNA"/>
</dbReference>
<protein>
    <submittedName>
        <fullName evidence="2">PQQ-binding-like beta-propeller repeat protein</fullName>
    </submittedName>
</protein>
<dbReference type="Gene3D" id="2.130.10.10">
    <property type="entry name" value="YVTN repeat-like/Quinoprotein amine dehydrogenase"/>
    <property type="match status" value="2"/>
</dbReference>
<dbReference type="SMART" id="SM00564">
    <property type="entry name" value="PQQ"/>
    <property type="match status" value="7"/>
</dbReference>
<keyword evidence="3" id="KW-1185">Reference proteome</keyword>
<proteinExistence type="predicted"/>
<dbReference type="SUPFAM" id="SSF50969">
    <property type="entry name" value="YVTN repeat-like/Quinoprotein amine dehydrogenase"/>
    <property type="match status" value="1"/>
</dbReference>
<comment type="caution">
    <text evidence="2">The sequence shown here is derived from an EMBL/GenBank/DDBJ whole genome shotgun (WGS) entry which is preliminary data.</text>
</comment>
<sequence length="371" mass="40959">MKRPFLEWKWLFALLLFLLLGCSSNDVPVIAHQEIWKVQTGGRMTSSPLLADGIVYFGSDDKQFYAVDGNTGEPIWRFAADDKIRSSPRVSGNNIIFQSHAGSVYAVDARTGSLQWTFATSVRKGEQDEWDYYDSSASVDGEALYIGSADSHLYAVRAATGYKLWSFKADGPIKSSPVHDADTVYFGDWSGMLYAVDKKDGQLRWSYRTPPNGRHVAIQSTPEIHDGVLYAGARNFNFYAFEAKTGKKLWEQLAPAWVASPVYRDGTLFVGNSNGDYMSGVDPQSGKEKWKFTTDSNVLAASAYEQGTLYFGSGYAYETGNGEANNLYAVDARTGQLEWKLQTGKIQSTPAIAADIVYYTGFDGALHAIAK</sequence>
<dbReference type="Gene3D" id="2.140.10.10">
    <property type="entry name" value="Quinoprotein alcohol dehydrogenase-like superfamily"/>
    <property type="match status" value="1"/>
</dbReference>
<dbReference type="Pfam" id="PF13360">
    <property type="entry name" value="PQQ_2"/>
    <property type="match status" value="1"/>
</dbReference>
<evidence type="ECO:0000259" key="1">
    <source>
        <dbReference type="Pfam" id="PF13360"/>
    </source>
</evidence>
<evidence type="ECO:0000313" key="2">
    <source>
        <dbReference type="EMBL" id="MFC5470996.1"/>
    </source>
</evidence>
<dbReference type="RefSeq" id="WP_209748101.1">
    <property type="nucleotide sequence ID" value="NZ_JBHSMH010000082.1"/>
</dbReference>